<feature type="domain" description="SIS" evidence="9">
    <location>
        <begin position="280"/>
        <end position="418"/>
    </location>
</feature>
<protein>
    <recommendedName>
        <fullName evidence="3">Glutamine--fructose-6-phosphate aminotransferase [isomerizing]</fullName>
        <ecNumber evidence="2">2.6.1.16</ecNumber>
    </recommendedName>
</protein>
<dbReference type="GO" id="GO:0006047">
    <property type="term" value="P:UDP-N-acetylglucosamine metabolic process"/>
    <property type="evidence" value="ECO:0007669"/>
    <property type="project" value="TreeGrafter"/>
</dbReference>
<dbReference type="Pfam" id="PF01380">
    <property type="entry name" value="SIS"/>
    <property type="match status" value="2"/>
</dbReference>
<accession>A0A081C1Z1</accession>
<dbReference type="AlphaFoldDB" id="A0A081C1Z1"/>
<evidence type="ECO:0000259" key="8">
    <source>
        <dbReference type="PROSITE" id="PS51278"/>
    </source>
</evidence>
<keyword evidence="11" id="KW-1185">Reference proteome</keyword>
<gene>
    <name evidence="10" type="ORF">U27_05570</name>
</gene>
<dbReference type="Gene3D" id="3.40.50.10490">
    <property type="entry name" value="Glucose-6-phosphate isomerase like protein, domain 1"/>
    <property type="match status" value="2"/>
</dbReference>
<dbReference type="InterPro" id="IPR017932">
    <property type="entry name" value="GATase_2_dom"/>
</dbReference>
<evidence type="ECO:0000313" key="10">
    <source>
        <dbReference type="EMBL" id="GAK58596.1"/>
    </source>
</evidence>
<dbReference type="EMBL" id="DF820468">
    <property type="protein sequence ID" value="GAK58596.1"/>
    <property type="molecule type" value="Genomic_DNA"/>
</dbReference>
<keyword evidence="10" id="KW-0413">Isomerase</keyword>
<dbReference type="Pfam" id="PF13522">
    <property type="entry name" value="GATase_6"/>
    <property type="match status" value="1"/>
</dbReference>
<evidence type="ECO:0000256" key="3">
    <source>
        <dbReference type="ARBA" id="ARBA00016090"/>
    </source>
</evidence>
<dbReference type="GO" id="GO:0004360">
    <property type="term" value="F:glutamine-fructose-6-phosphate transaminase (isomerizing) activity"/>
    <property type="evidence" value="ECO:0007669"/>
    <property type="project" value="UniProtKB-EC"/>
</dbReference>
<dbReference type="HOGENOM" id="CLU_012520_5_2_0"/>
<dbReference type="NCBIfam" id="TIGR01135">
    <property type="entry name" value="glmS"/>
    <property type="match status" value="1"/>
</dbReference>
<dbReference type="CDD" id="cd00714">
    <property type="entry name" value="GFAT"/>
    <property type="match status" value="1"/>
</dbReference>
<reference evidence="10" key="1">
    <citation type="journal article" date="2015" name="PeerJ">
        <title>First genomic representation of candidate bacterial phylum KSB3 points to enhanced environmental sensing as a trigger of wastewater bulking.</title>
        <authorList>
            <person name="Sekiguchi Y."/>
            <person name="Ohashi A."/>
            <person name="Parks D.H."/>
            <person name="Yamauchi T."/>
            <person name="Tyson G.W."/>
            <person name="Hugenholtz P."/>
        </authorList>
    </citation>
    <scope>NUCLEOTIDE SEQUENCE [LARGE SCALE GENOMIC DNA]</scope>
</reference>
<dbReference type="Gene3D" id="3.60.20.10">
    <property type="entry name" value="Glutamine Phosphoribosylpyrophosphate, subunit 1, domain 1"/>
    <property type="match status" value="1"/>
</dbReference>
<keyword evidence="4" id="KW-0032">Aminotransferase</keyword>
<proteinExistence type="predicted"/>
<dbReference type="GO" id="GO:0097367">
    <property type="term" value="F:carbohydrate derivative binding"/>
    <property type="evidence" value="ECO:0007669"/>
    <property type="project" value="InterPro"/>
</dbReference>
<dbReference type="Proteomes" id="UP000030661">
    <property type="component" value="Unassembled WGS sequence"/>
</dbReference>
<dbReference type="PROSITE" id="PS51464">
    <property type="entry name" value="SIS"/>
    <property type="match status" value="2"/>
</dbReference>
<evidence type="ECO:0000256" key="4">
    <source>
        <dbReference type="ARBA" id="ARBA00022576"/>
    </source>
</evidence>
<keyword evidence="6" id="KW-0677">Repeat</keyword>
<dbReference type="InterPro" id="IPR035466">
    <property type="entry name" value="GlmS/AgaS_SIS"/>
</dbReference>
<dbReference type="EC" id="2.6.1.16" evidence="2"/>
<dbReference type="InterPro" id="IPR035490">
    <property type="entry name" value="GlmS/FrlB_SIS"/>
</dbReference>
<evidence type="ECO:0000256" key="1">
    <source>
        <dbReference type="ARBA" id="ARBA00001031"/>
    </source>
</evidence>
<dbReference type="GO" id="GO:0016853">
    <property type="term" value="F:isomerase activity"/>
    <property type="evidence" value="ECO:0007669"/>
    <property type="project" value="UniProtKB-KW"/>
</dbReference>
<sequence>MCGIVGIVGTTNISDRLFRCIKNLEYRGYDSCGIAILSEEGIEVRKNVGAVDEVNKTEHLTEPQGHVGIAHTRWATHGGVTQTNSHPHLSGDGAFAVIHNGIISNYRQLREELQAKGHLFASQTDTEVIPHLLEASYQQEQDVEQALLKTIARLEGTYAFAFVTTHDPTKVFCARKESPLVLGIGSDSMFLASDINSFIEYTRDIVILNDYEYALITSDSYLIKDVKTGERIPRTVQTITWSPEAAQKGGFPTFMLKEIHEQPNSIHTVLSIEQAQIHQLAAMIHEHQRTYLVGVGTTYYVALVAQYYFASLAKTFLPALSSDEFEYAAEVDGNTLFVCNSQSGETYDTLKALRFAKQRGAASAAIVNVIGSSISREVNLAIMQSSGPEICVLSTKAAVAQMTILLRVALELGKIKGVLSEQQYEEAQLQLKDLPEAIQWVLDQRMSVIRKIATTHCHIKNWLFLGRGIYMAAAMEAALKMKEVTYQHAEGMPGGFMKHGTISLIDKEMNTLVLVPPQREKDLYEATMSNVEEVKARGGFIVGFHYGEPDSRFNEEVIFRDVPSMLAPLLELVAGQLFAYYSAVTLGRNIDKPRSLAKSVTVA</sequence>
<evidence type="ECO:0000256" key="5">
    <source>
        <dbReference type="ARBA" id="ARBA00022679"/>
    </source>
</evidence>
<evidence type="ECO:0000313" key="11">
    <source>
        <dbReference type="Proteomes" id="UP000030661"/>
    </source>
</evidence>
<feature type="domain" description="SIS" evidence="9">
    <location>
        <begin position="448"/>
        <end position="593"/>
    </location>
</feature>
<dbReference type="FunFam" id="3.60.20.10:FF:000006">
    <property type="entry name" value="Glutamine--fructose-6-phosphate aminotransferase [isomerizing]"/>
    <property type="match status" value="1"/>
</dbReference>
<dbReference type="InterPro" id="IPR029055">
    <property type="entry name" value="Ntn_hydrolases_N"/>
</dbReference>
<organism evidence="10">
    <name type="scientific">Vecturithrix granuli</name>
    <dbReference type="NCBI Taxonomy" id="1499967"/>
    <lineage>
        <taxon>Bacteria</taxon>
        <taxon>Candidatus Moduliflexota</taxon>
        <taxon>Candidatus Vecturitrichia</taxon>
        <taxon>Candidatus Vecturitrichales</taxon>
        <taxon>Candidatus Vecturitrichaceae</taxon>
        <taxon>Candidatus Vecturithrix</taxon>
    </lineage>
</organism>
<dbReference type="InterPro" id="IPR047084">
    <property type="entry name" value="GFAT_N"/>
</dbReference>
<evidence type="ECO:0000256" key="6">
    <source>
        <dbReference type="ARBA" id="ARBA00022737"/>
    </source>
</evidence>
<dbReference type="PROSITE" id="PS51278">
    <property type="entry name" value="GATASE_TYPE_2"/>
    <property type="match status" value="1"/>
</dbReference>
<dbReference type="GO" id="GO:0006487">
    <property type="term" value="P:protein N-linked glycosylation"/>
    <property type="evidence" value="ECO:0007669"/>
    <property type="project" value="TreeGrafter"/>
</dbReference>
<dbReference type="SUPFAM" id="SSF53697">
    <property type="entry name" value="SIS domain"/>
    <property type="match status" value="1"/>
</dbReference>
<keyword evidence="5 10" id="KW-0808">Transferase</keyword>
<dbReference type="SUPFAM" id="SSF56235">
    <property type="entry name" value="N-terminal nucleophile aminohydrolases (Ntn hydrolases)"/>
    <property type="match status" value="1"/>
</dbReference>
<dbReference type="InterPro" id="IPR001347">
    <property type="entry name" value="SIS_dom"/>
</dbReference>
<dbReference type="STRING" id="1499967.U27_05570"/>
<dbReference type="CDD" id="cd05008">
    <property type="entry name" value="SIS_GlmS_GlmD_1"/>
    <property type="match status" value="1"/>
</dbReference>
<keyword evidence="7" id="KW-0315">Glutamine amidotransferase</keyword>
<dbReference type="eggNOG" id="COG0449">
    <property type="taxonomic scope" value="Bacteria"/>
</dbReference>
<comment type="catalytic activity">
    <reaction evidence="1">
        <text>D-fructose 6-phosphate + L-glutamine = D-glucosamine 6-phosphate + L-glutamate</text>
        <dbReference type="Rhea" id="RHEA:13237"/>
        <dbReference type="ChEBI" id="CHEBI:29985"/>
        <dbReference type="ChEBI" id="CHEBI:58359"/>
        <dbReference type="ChEBI" id="CHEBI:58725"/>
        <dbReference type="ChEBI" id="CHEBI:61527"/>
        <dbReference type="EC" id="2.6.1.16"/>
    </reaction>
</comment>
<evidence type="ECO:0000256" key="7">
    <source>
        <dbReference type="ARBA" id="ARBA00022962"/>
    </source>
</evidence>
<dbReference type="CDD" id="cd05009">
    <property type="entry name" value="SIS_GlmS_GlmD_2"/>
    <property type="match status" value="1"/>
</dbReference>
<evidence type="ECO:0000256" key="2">
    <source>
        <dbReference type="ARBA" id="ARBA00012916"/>
    </source>
</evidence>
<dbReference type="PANTHER" id="PTHR10937">
    <property type="entry name" value="GLUCOSAMINE--FRUCTOSE-6-PHOSPHATE AMINOTRANSFERASE, ISOMERIZING"/>
    <property type="match status" value="1"/>
</dbReference>
<name>A0A081C1Z1_VECG1</name>
<dbReference type="GO" id="GO:0006002">
    <property type="term" value="P:fructose 6-phosphate metabolic process"/>
    <property type="evidence" value="ECO:0007669"/>
    <property type="project" value="TreeGrafter"/>
</dbReference>
<evidence type="ECO:0000259" key="9">
    <source>
        <dbReference type="PROSITE" id="PS51464"/>
    </source>
</evidence>
<dbReference type="InterPro" id="IPR005855">
    <property type="entry name" value="GFAT"/>
</dbReference>
<dbReference type="PANTHER" id="PTHR10937:SF0">
    <property type="entry name" value="GLUTAMINE--FRUCTOSE-6-PHOSPHATE TRANSAMINASE (ISOMERIZING)"/>
    <property type="match status" value="1"/>
</dbReference>
<feature type="domain" description="Glutamine amidotransferase type-2" evidence="8">
    <location>
        <begin position="2"/>
        <end position="219"/>
    </location>
</feature>
<dbReference type="NCBIfam" id="NF001484">
    <property type="entry name" value="PRK00331.1"/>
    <property type="match status" value="1"/>
</dbReference>
<dbReference type="InterPro" id="IPR046348">
    <property type="entry name" value="SIS_dom_sf"/>
</dbReference>